<gene>
    <name evidence="6" type="ORF">QF034_007572</name>
</gene>
<evidence type="ECO:0000313" key="7">
    <source>
        <dbReference type="Proteomes" id="UP001232755"/>
    </source>
</evidence>
<comment type="caution">
    <text evidence="6">The sequence shown here is derived from an EMBL/GenBank/DDBJ whole genome shotgun (WGS) entry which is preliminary data.</text>
</comment>
<dbReference type="InterPro" id="IPR050248">
    <property type="entry name" value="Polysacc_deacetylase_ArnD"/>
</dbReference>
<dbReference type="PROSITE" id="PS51257">
    <property type="entry name" value="PROKAR_LIPOPROTEIN"/>
    <property type="match status" value="1"/>
</dbReference>
<keyword evidence="4" id="KW-0732">Signal</keyword>
<dbReference type="Proteomes" id="UP001232755">
    <property type="component" value="Unassembled WGS sequence"/>
</dbReference>
<proteinExistence type="predicted"/>
<dbReference type="Pfam" id="PF01522">
    <property type="entry name" value="Polysacc_deac_1"/>
    <property type="match status" value="1"/>
</dbReference>
<dbReference type="Gene3D" id="3.20.20.370">
    <property type="entry name" value="Glycoside hydrolase/deacetylase"/>
    <property type="match status" value="1"/>
</dbReference>
<evidence type="ECO:0000256" key="2">
    <source>
        <dbReference type="ARBA" id="ARBA00022801"/>
    </source>
</evidence>
<dbReference type="PANTHER" id="PTHR10587">
    <property type="entry name" value="GLYCOSYL TRANSFERASE-RELATED"/>
    <property type="match status" value="1"/>
</dbReference>
<evidence type="ECO:0000313" key="6">
    <source>
        <dbReference type="EMBL" id="MDQ0753341.1"/>
    </source>
</evidence>
<dbReference type="SUPFAM" id="SSF88713">
    <property type="entry name" value="Glycoside hydrolase/deacetylase"/>
    <property type="match status" value="1"/>
</dbReference>
<dbReference type="RefSeq" id="WP_307179198.1">
    <property type="nucleotide sequence ID" value="NZ_JAUSYP010000001.1"/>
</dbReference>
<sequence>MRMHPLVPSLLLLGTLSFTAACSSGPGEPSGSAGAASAQPGSTPGPSPVRSVDPSKIKGLEIVSDSSENKSCPFATSYPDVPGAEAMTAAMKKDVERRLAAFRSGSAICQDGTGGADSGELNISHQFLVASGDVLGVRLSTQDPSSAGSGQSATTYWYDGKAGAYRTALGLVADGSRDAFLSALKDRLKGREGVDAASLDDTFSDRASRTAALDDMAFTADGGLRVAFDRGDVAVPAAGAVTVTLPKEKVTPWLSAFGKRAQRQTVTPSPSLDLGATHVPTQAVPTHTASGDDDTDCKKVRCVALTFDDGPAAPETATLLTYLARYKARATFFTVGQNVAAHPGLVRAAARAGNEIGNHSWNHPDLTKLARGQVVSQLNRTSAAIEAATGKAPTLFRPPYGAVDRRVRAATRLSPVLWDVDTEDWKYRDADKVARTVIAKVRRNDVVLMHDIHPTSVAAVPQILRTLTARGYHFVTVSHLRATL</sequence>
<name>A0ABU0R159_9ACTN</name>
<dbReference type="InterPro" id="IPR011330">
    <property type="entry name" value="Glyco_hydro/deAcase_b/a-brl"/>
</dbReference>
<feature type="domain" description="NodB homology" evidence="5">
    <location>
        <begin position="301"/>
        <end position="475"/>
    </location>
</feature>
<feature type="chain" id="PRO_5047335956" evidence="4">
    <location>
        <begin position="21"/>
        <end position="484"/>
    </location>
</feature>
<dbReference type="GO" id="GO:0016787">
    <property type="term" value="F:hydrolase activity"/>
    <property type="evidence" value="ECO:0007669"/>
    <property type="project" value="UniProtKB-KW"/>
</dbReference>
<evidence type="ECO:0000256" key="3">
    <source>
        <dbReference type="SAM" id="MobiDB-lite"/>
    </source>
</evidence>
<evidence type="ECO:0000256" key="1">
    <source>
        <dbReference type="ARBA" id="ARBA00022723"/>
    </source>
</evidence>
<feature type="region of interest" description="Disordered" evidence="3">
    <location>
        <begin position="23"/>
        <end position="54"/>
    </location>
</feature>
<keyword evidence="1" id="KW-0479">Metal-binding</keyword>
<protein>
    <submittedName>
        <fullName evidence="6">Peptidoglycan/xylan/chitin deacetylase (PgdA/CDA1 family)</fullName>
        <ecNumber evidence="6">3.5.1.104</ecNumber>
    </submittedName>
</protein>
<dbReference type="EMBL" id="JAUSYP010000001">
    <property type="protein sequence ID" value="MDQ0753341.1"/>
    <property type="molecule type" value="Genomic_DNA"/>
</dbReference>
<keyword evidence="7" id="KW-1185">Reference proteome</keyword>
<evidence type="ECO:0000259" key="5">
    <source>
        <dbReference type="PROSITE" id="PS51677"/>
    </source>
</evidence>
<feature type="compositionally biased region" description="Low complexity" evidence="3">
    <location>
        <begin position="23"/>
        <end position="44"/>
    </location>
</feature>
<accession>A0ABU0R159</accession>
<reference evidence="6 7" key="1">
    <citation type="submission" date="2023-07" db="EMBL/GenBank/DDBJ databases">
        <title>Comparative genomics of wheat-associated soil bacteria to identify genetic determinants of phenazine resistance.</title>
        <authorList>
            <person name="Mouncey N."/>
        </authorList>
    </citation>
    <scope>NUCLEOTIDE SEQUENCE [LARGE SCALE GENOMIC DNA]</scope>
    <source>
        <strain evidence="6 7">B3I12</strain>
    </source>
</reference>
<dbReference type="EC" id="3.5.1.104" evidence="6"/>
<dbReference type="InterPro" id="IPR002509">
    <property type="entry name" value="NODB_dom"/>
</dbReference>
<keyword evidence="2 6" id="KW-0378">Hydrolase</keyword>
<dbReference type="CDD" id="cd10954">
    <property type="entry name" value="CE4_CtAXE_like"/>
    <property type="match status" value="1"/>
</dbReference>
<dbReference type="PANTHER" id="PTHR10587:SF133">
    <property type="entry name" value="CHITIN DEACETYLASE 1-RELATED"/>
    <property type="match status" value="1"/>
</dbReference>
<organism evidence="6 7">
    <name type="scientific">Streptomyces africanus</name>
    <dbReference type="NCBI Taxonomy" id="231024"/>
    <lineage>
        <taxon>Bacteria</taxon>
        <taxon>Bacillati</taxon>
        <taxon>Actinomycetota</taxon>
        <taxon>Actinomycetes</taxon>
        <taxon>Kitasatosporales</taxon>
        <taxon>Streptomycetaceae</taxon>
        <taxon>Streptomyces</taxon>
    </lineage>
</organism>
<dbReference type="PROSITE" id="PS51677">
    <property type="entry name" value="NODB"/>
    <property type="match status" value="1"/>
</dbReference>
<evidence type="ECO:0000256" key="4">
    <source>
        <dbReference type="SAM" id="SignalP"/>
    </source>
</evidence>
<feature type="signal peptide" evidence="4">
    <location>
        <begin position="1"/>
        <end position="20"/>
    </location>
</feature>